<dbReference type="Proteomes" id="UP001054837">
    <property type="component" value="Unassembled WGS sequence"/>
</dbReference>
<accession>A0AAV4SM97</accession>
<reference evidence="1 2" key="1">
    <citation type="submission" date="2021-06" db="EMBL/GenBank/DDBJ databases">
        <title>Caerostris darwini draft genome.</title>
        <authorList>
            <person name="Kono N."/>
            <person name="Arakawa K."/>
        </authorList>
    </citation>
    <scope>NUCLEOTIDE SEQUENCE [LARGE SCALE GENOMIC DNA]</scope>
</reference>
<comment type="caution">
    <text evidence="1">The sequence shown here is derived from an EMBL/GenBank/DDBJ whole genome shotgun (WGS) entry which is preliminary data.</text>
</comment>
<dbReference type="AlphaFoldDB" id="A0AAV4SM97"/>
<protein>
    <submittedName>
        <fullName evidence="1">Uncharacterized protein</fullName>
    </submittedName>
</protein>
<name>A0AAV4SM97_9ARAC</name>
<proteinExistence type="predicted"/>
<dbReference type="EMBL" id="BPLQ01008057">
    <property type="protein sequence ID" value="GIY34366.1"/>
    <property type="molecule type" value="Genomic_DNA"/>
</dbReference>
<evidence type="ECO:0000313" key="1">
    <source>
        <dbReference type="EMBL" id="GIY34366.1"/>
    </source>
</evidence>
<keyword evidence="2" id="KW-1185">Reference proteome</keyword>
<gene>
    <name evidence="1" type="ORF">CDAR_35301</name>
</gene>
<evidence type="ECO:0000313" key="2">
    <source>
        <dbReference type="Proteomes" id="UP001054837"/>
    </source>
</evidence>
<organism evidence="1 2">
    <name type="scientific">Caerostris darwini</name>
    <dbReference type="NCBI Taxonomy" id="1538125"/>
    <lineage>
        <taxon>Eukaryota</taxon>
        <taxon>Metazoa</taxon>
        <taxon>Ecdysozoa</taxon>
        <taxon>Arthropoda</taxon>
        <taxon>Chelicerata</taxon>
        <taxon>Arachnida</taxon>
        <taxon>Araneae</taxon>
        <taxon>Araneomorphae</taxon>
        <taxon>Entelegynae</taxon>
        <taxon>Araneoidea</taxon>
        <taxon>Araneidae</taxon>
        <taxon>Caerostris</taxon>
    </lineage>
</organism>
<sequence>MRYKSPIIPNLKKYETGKKYINCEGLWNLYASTQISQNPQTTLVKRPLIRQFSSTTMGTKDNNMDGTSDTEAESTQLGLLSMQGRMQSCEHLITRFDAQFSTHLAHLLTWASKISDMIV</sequence>